<evidence type="ECO:0000313" key="6">
    <source>
        <dbReference type="EMBL" id="KIL97848.1"/>
    </source>
</evidence>
<dbReference type="GO" id="GO:0032993">
    <property type="term" value="C:protein-DNA complex"/>
    <property type="evidence" value="ECO:0007669"/>
    <property type="project" value="TreeGrafter"/>
</dbReference>
<dbReference type="PANTHER" id="PTHR48111:SF40">
    <property type="entry name" value="PHOSPHATE REGULON TRANSCRIPTIONAL REGULATORY PROTEIN PHOB"/>
    <property type="match status" value="1"/>
</dbReference>
<dbReference type="GO" id="GO:0000156">
    <property type="term" value="F:phosphorelay response regulator activity"/>
    <property type="evidence" value="ECO:0007669"/>
    <property type="project" value="TreeGrafter"/>
</dbReference>
<keyword evidence="2" id="KW-0902">Two-component regulatory system</keyword>
<reference evidence="6 7" key="1">
    <citation type="submission" date="2015-01" db="EMBL/GenBank/DDBJ databases">
        <title>Genome Sequence of Magnetospirillum magnetotacticum Strain MS-1.</title>
        <authorList>
            <person name="Marinov G.K."/>
            <person name="Smalley M.D."/>
            <person name="DeSalvo G."/>
        </authorList>
    </citation>
    <scope>NUCLEOTIDE SEQUENCE [LARGE SCALE GENOMIC DNA]</scope>
    <source>
        <strain evidence="6 7">MS-1</strain>
    </source>
</reference>
<keyword evidence="1" id="KW-0597">Phosphoprotein</keyword>
<dbReference type="InterPro" id="IPR036388">
    <property type="entry name" value="WH-like_DNA-bd_sf"/>
</dbReference>
<evidence type="ECO:0000259" key="5">
    <source>
        <dbReference type="PROSITE" id="PS51755"/>
    </source>
</evidence>
<dbReference type="PANTHER" id="PTHR48111">
    <property type="entry name" value="REGULATOR OF RPOS"/>
    <property type="match status" value="1"/>
</dbReference>
<keyword evidence="3 4" id="KW-0238">DNA-binding</keyword>
<dbReference type="Gene3D" id="1.10.10.10">
    <property type="entry name" value="Winged helix-like DNA-binding domain superfamily/Winged helix DNA-binding domain"/>
    <property type="match status" value="1"/>
</dbReference>
<feature type="DNA-binding region" description="OmpR/PhoB-type" evidence="4">
    <location>
        <begin position="114"/>
        <end position="208"/>
    </location>
</feature>
<dbReference type="InterPro" id="IPR039420">
    <property type="entry name" value="WalR-like"/>
</dbReference>
<dbReference type="GO" id="GO:0006355">
    <property type="term" value="P:regulation of DNA-templated transcription"/>
    <property type="evidence" value="ECO:0007669"/>
    <property type="project" value="InterPro"/>
</dbReference>
<evidence type="ECO:0000256" key="4">
    <source>
        <dbReference type="PROSITE-ProRule" id="PRU01091"/>
    </source>
</evidence>
<dbReference type="InterPro" id="IPR011006">
    <property type="entry name" value="CheY-like_superfamily"/>
</dbReference>
<dbReference type="SMART" id="SM00862">
    <property type="entry name" value="Trans_reg_C"/>
    <property type="match status" value="1"/>
</dbReference>
<proteinExistence type="predicted"/>
<gene>
    <name evidence="6" type="ORF">CCC_00909</name>
</gene>
<dbReference type="Proteomes" id="UP000031971">
    <property type="component" value="Unassembled WGS sequence"/>
</dbReference>
<dbReference type="PROSITE" id="PS51755">
    <property type="entry name" value="OMPR_PHOB"/>
    <property type="match status" value="1"/>
</dbReference>
<dbReference type="OrthoDB" id="9802426at2"/>
<keyword evidence="7" id="KW-1185">Reference proteome</keyword>
<dbReference type="GO" id="GO:0000976">
    <property type="term" value="F:transcription cis-regulatory region binding"/>
    <property type="evidence" value="ECO:0007669"/>
    <property type="project" value="TreeGrafter"/>
</dbReference>
<protein>
    <submittedName>
        <fullName evidence="6">DNA-binding response regulator</fullName>
    </submittedName>
</protein>
<dbReference type="AlphaFoldDB" id="A0A0C2YRT9"/>
<name>A0A0C2YRT9_PARME</name>
<dbReference type="GO" id="GO:0005829">
    <property type="term" value="C:cytosol"/>
    <property type="evidence" value="ECO:0007669"/>
    <property type="project" value="TreeGrafter"/>
</dbReference>
<dbReference type="SUPFAM" id="SSF52172">
    <property type="entry name" value="CheY-like"/>
    <property type="match status" value="1"/>
</dbReference>
<dbReference type="STRING" id="272627.CCC_00909"/>
<accession>A0A0C2YRT9</accession>
<dbReference type="SUPFAM" id="SSF46894">
    <property type="entry name" value="C-terminal effector domain of the bipartite response regulators"/>
    <property type="match status" value="1"/>
</dbReference>
<dbReference type="RefSeq" id="WP_009870427.1">
    <property type="nucleotide sequence ID" value="NZ_JXSL01000030.1"/>
</dbReference>
<comment type="caution">
    <text evidence="6">The sequence shown here is derived from an EMBL/GenBank/DDBJ whole genome shotgun (WGS) entry which is preliminary data.</text>
</comment>
<dbReference type="InterPro" id="IPR001867">
    <property type="entry name" value="OmpR/PhoB-type_DNA-bd"/>
</dbReference>
<dbReference type="InterPro" id="IPR016032">
    <property type="entry name" value="Sig_transdc_resp-reg_C-effctor"/>
</dbReference>
<evidence type="ECO:0000256" key="2">
    <source>
        <dbReference type="ARBA" id="ARBA00023012"/>
    </source>
</evidence>
<evidence type="ECO:0000313" key="7">
    <source>
        <dbReference type="Proteomes" id="UP000031971"/>
    </source>
</evidence>
<dbReference type="Pfam" id="PF00486">
    <property type="entry name" value="Trans_reg_C"/>
    <property type="match status" value="1"/>
</dbReference>
<dbReference type="EMBL" id="JXSL01000030">
    <property type="protein sequence ID" value="KIL97848.1"/>
    <property type="molecule type" value="Genomic_DNA"/>
</dbReference>
<organism evidence="6 7">
    <name type="scientific">Paramagnetospirillum magnetotacticum MS-1</name>
    <dbReference type="NCBI Taxonomy" id="272627"/>
    <lineage>
        <taxon>Bacteria</taxon>
        <taxon>Pseudomonadati</taxon>
        <taxon>Pseudomonadota</taxon>
        <taxon>Alphaproteobacteria</taxon>
        <taxon>Rhodospirillales</taxon>
        <taxon>Magnetospirillaceae</taxon>
        <taxon>Paramagnetospirillum</taxon>
    </lineage>
</organism>
<feature type="domain" description="OmpR/PhoB-type" evidence="5">
    <location>
        <begin position="114"/>
        <end position="208"/>
    </location>
</feature>
<sequence>MNAPPRILLAIADAPLRRSVADHLRGTANWTVTEAADLAEARKSAPGQDLAVVDESLDGPALCLNLRADGIVLPMLLLGPLTLPRCCGVEGVVTKPLRLPALASRIQEILARAAQGVRIGRWRFDETRSVLDGEGGALLRLTAKESAILSRLHGATGQVVARETLLDEVWGYGAGIDTHTLETHIYKLRRKLGAGVLLSESGGYRLSSG</sequence>
<evidence type="ECO:0000256" key="3">
    <source>
        <dbReference type="ARBA" id="ARBA00023125"/>
    </source>
</evidence>
<evidence type="ECO:0000256" key="1">
    <source>
        <dbReference type="ARBA" id="ARBA00022553"/>
    </source>
</evidence>
<dbReference type="CDD" id="cd00383">
    <property type="entry name" value="trans_reg_C"/>
    <property type="match status" value="1"/>
</dbReference>